<name>A0ABY8AHC6_9ACTN</name>
<keyword evidence="1" id="KW-1133">Transmembrane helix</keyword>
<dbReference type="RefSeq" id="WP_275310531.1">
    <property type="nucleotide sequence ID" value="NZ_CP095749.1"/>
</dbReference>
<gene>
    <name evidence="2" type="ORF">MOV08_37055</name>
</gene>
<protein>
    <submittedName>
        <fullName evidence="2">Uncharacterized protein</fullName>
    </submittedName>
</protein>
<keyword evidence="1" id="KW-0472">Membrane</keyword>
<organism evidence="2 3">
    <name type="scientific">Streptomyces yunnanensis</name>
    <dbReference type="NCBI Taxonomy" id="156453"/>
    <lineage>
        <taxon>Bacteria</taxon>
        <taxon>Bacillati</taxon>
        <taxon>Actinomycetota</taxon>
        <taxon>Actinomycetes</taxon>
        <taxon>Kitasatosporales</taxon>
        <taxon>Streptomycetaceae</taxon>
        <taxon>Streptomyces</taxon>
    </lineage>
</organism>
<evidence type="ECO:0000313" key="2">
    <source>
        <dbReference type="EMBL" id="WEB44353.1"/>
    </source>
</evidence>
<feature type="transmembrane region" description="Helical" evidence="1">
    <location>
        <begin position="70"/>
        <end position="93"/>
    </location>
</feature>
<feature type="transmembrane region" description="Helical" evidence="1">
    <location>
        <begin position="105"/>
        <end position="123"/>
    </location>
</feature>
<keyword evidence="1" id="KW-0812">Transmembrane</keyword>
<keyword evidence="3" id="KW-1185">Reference proteome</keyword>
<sequence length="208" mass="22366">MEAIAEHAPDSTKWPLDVDLSAVFAPQRRPEPGEAPVAAPSCGSEWMDEYRMGMEVVARQRQAAAARVRLGWWFPVLSTVSWVLAVGGDFPAAGYRRLGIPDLPYGQVGGLLFLALIAVFSVRSGMNRWDVPPFSLYPSLRQRFPAFVLICLGSTAVVFGLSWLGGSSSSAAWAAVGVAVVAGGVMAFLLTWMAARIRGDILTGGQRR</sequence>
<proteinExistence type="predicted"/>
<accession>A0ABY8AHC6</accession>
<feature type="transmembrane region" description="Helical" evidence="1">
    <location>
        <begin position="171"/>
        <end position="192"/>
    </location>
</feature>
<reference evidence="2 3" key="1">
    <citation type="submission" date="2022-03" db="EMBL/GenBank/DDBJ databases">
        <title>Streptomyces yunnanensis P86,complete genome.</title>
        <authorList>
            <person name="Chen S."/>
            <person name="Zhang Q."/>
        </authorList>
    </citation>
    <scope>NUCLEOTIDE SEQUENCE [LARGE SCALE GENOMIC DNA]</scope>
    <source>
        <strain evidence="2 3">P86</strain>
    </source>
</reference>
<evidence type="ECO:0000313" key="3">
    <source>
        <dbReference type="Proteomes" id="UP001218629"/>
    </source>
</evidence>
<evidence type="ECO:0000256" key="1">
    <source>
        <dbReference type="SAM" id="Phobius"/>
    </source>
</evidence>
<feature type="transmembrane region" description="Helical" evidence="1">
    <location>
        <begin position="144"/>
        <end position="165"/>
    </location>
</feature>
<dbReference type="Proteomes" id="UP001218629">
    <property type="component" value="Chromosome"/>
</dbReference>
<dbReference type="EMBL" id="CP095749">
    <property type="protein sequence ID" value="WEB44353.1"/>
    <property type="molecule type" value="Genomic_DNA"/>
</dbReference>